<sequence>MEMASRILPSFFRRRRVVSPEELLELEIRLWDIAPAAAYELQKRRHWTPEMVAREAEKQRWVAEQKRLIAKESKRSRRRRGKSGAVVDGSVADLDKALGEEFERRRFYEELRLQSAGLAARRIAPPPRPPTEYSSVALDNGENDGDLPARGNEGYVTRRREILGSYSLTPAY</sequence>
<reference evidence="2" key="3">
    <citation type="submission" date="2015-04" db="UniProtKB">
        <authorList>
            <consortium name="EnsemblPlants"/>
        </authorList>
    </citation>
    <scope>IDENTIFICATION</scope>
</reference>
<evidence type="ECO:0000256" key="1">
    <source>
        <dbReference type="SAM" id="MobiDB-lite"/>
    </source>
</evidence>
<proteinExistence type="predicted"/>
<dbReference type="HOGENOM" id="CLU_106906_0_0_1"/>
<evidence type="ECO:0000313" key="2">
    <source>
        <dbReference type="EnsemblPlants" id="LPERR05G09590.1"/>
    </source>
</evidence>
<organism evidence="2 3">
    <name type="scientific">Leersia perrieri</name>
    <dbReference type="NCBI Taxonomy" id="77586"/>
    <lineage>
        <taxon>Eukaryota</taxon>
        <taxon>Viridiplantae</taxon>
        <taxon>Streptophyta</taxon>
        <taxon>Embryophyta</taxon>
        <taxon>Tracheophyta</taxon>
        <taxon>Spermatophyta</taxon>
        <taxon>Magnoliopsida</taxon>
        <taxon>Liliopsida</taxon>
        <taxon>Poales</taxon>
        <taxon>Poaceae</taxon>
        <taxon>BOP clade</taxon>
        <taxon>Oryzoideae</taxon>
        <taxon>Oryzeae</taxon>
        <taxon>Oryzinae</taxon>
        <taxon>Leersia</taxon>
    </lineage>
</organism>
<dbReference type="EnsemblPlants" id="LPERR05G09590.1">
    <property type="protein sequence ID" value="LPERR05G09590.1"/>
    <property type="gene ID" value="LPERR05G09590"/>
</dbReference>
<dbReference type="Proteomes" id="UP000032180">
    <property type="component" value="Chromosome 5"/>
</dbReference>
<evidence type="ECO:0000313" key="3">
    <source>
        <dbReference type="Proteomes" id="UP000032180"/>
    </source>
</evidence>
<protein>
    <submittedName>
        <fullName evidence="2">Uncharacterized protein</fullName>
    </submittedName>
</protein>
<reference evidence="2 3" key="1">
    <citation type="submission" date="2012-08" db="EMBL/GenBank/DDBJ databases">
        <title>Oryza genome evolution.</title>
        <authorList>
            <person name="Wing R.A."/>
        </authorList>
    </citation>
    <scope>NUCLEOTIDE SEQUENCE</scope>
</reference>
<feature type="region of interest" description="Disordered" evidence="1">
    <location>
        <begin position="120"/>
        <end position="153"/>
    </location>
</feature>
<dbReference type="AlphaFoldDB" id="A0A0D9WF83"/>
<keyword evidence="3" id="KW-1185">Reference proteome</keyword>
<name>A0A0D9WF83_9ORYZ</name>
<reference evidence="3" key="2">
    <citation type="submission" date="2013-12" db="EMBL/GenBank/DDBJ databases">
        <authorList>
            <person name="Yu Y."/>
            <person name="Lee S."/>
            <person name="de Baynast K."/>
            <person name="Wissotski M."/>
            <person name="Liu L."/>
            <person name="Talag J."/>
            <person name="Goicoechea J."/>
            <person name="Angelova A."/>
            <person name="Jetty R."/>
            <person name="Kudrna D."/>
            <person name="Golser W."/>
            <person name="Rivera L."/>
            <person name="Zhang J."/>
            <person name="Wing R."/>
        </authorList>
    </citation>
    <scope>NUCLEOTIDE SEQUENCE</scope>
</reference>
<accession>A0A0D9WF83</accession>
<dbReference type="Gramene" id="LPERR05G09590.1">
    <property type="protein sequence ID" value="LPERR05G09590.1"/>
    <property type="gene ID" value="LPERR05G09590"/>
</dbReference>